<dbReference type="GO" id="GO:0022627">
    <property type="term" value="C:cytosolic small ribosomal subunit"/>
    <property type="evidence" value="ECO:0007669"/>
    <property type="project" value="TreeGrafter"/>
</dbReference>
<evidence type="ECO:0000256" key="8">
    <source>
        <dbReference type="PROSITE-ProRule" id="PRU00182"/>
    </source>
</evidence>
<feature type="compositionally biased region" description="Basic and acidic residues" evidence="9">
    <location>
        <begin position="246"/>
        <end position="255"/>
    </location>
</feature>
<dbReference type="InterPro" id="IPR002942">
    <property type="entry name" value="S4_RNA-bd"/>
</dbReference>
<keyword evidence="5 7" id="KW-0687">Ribonucleoprotein</keyword>
<evidence type="ECO:0000256" key="9">
    <source>
        <dbReference type="SAM" id="MobiDB-lite"/>
    </source>
</evidence>
<evidence type="ECO:0000259" key="10">
    <source>
        <dbReference type="SMART" id="SM00363"/>
    </source>
</evidence>
<dbReference type="EMBL" id="WUUT01000005">
    <property type="protein sequence ID" value="MXR52555.1"/>
    <property type="molecule type" value="Genomic_DNA"/>
</dbReference>
<dbReference type="PROSITE" id="PS50889">
    <property type="entry name" value="S4"/>
    <property type="match status" value="1"/>
</dbReference>
<dbReference type="PROSITE" id="PS00528">
    <property type="entry name" value="RIBOSOMAL_S4E"/>
    <property type="match status" value="1"/>
</dbReference>
<dbReference type="GO" id="GO:0003735">
    <property type="term" value="F:structural constituent of ribosome"/>
    <property type="evidence" value="ECO:0007669"/>
    <property type="project" value="InterPro"/>
</dbReference>
<dbReference type="AlphaFoldDB" id="A0A6B0T3E9"/>
<dbReference type="RefSeq" id="WP_159764684.1">
    <property type="nucleotide sequence ID" value="NZ_WUUT01000005.1"/>
</dbReference>
<dbReference type="GO" id="GO:0019843">
    <property type="term" value="F:rRNA binding"/>
    <property type="evidence" value="ECO:0007669"/>
    <property type="project" value="UniProtKB-KW"/>
</dbReference>
<dbReference type="Proteomes" id="UP000466535">
    <property type="component" value="Unassembled WGS sequence"/>
</dbReference>
<reference evidence="11 12" key="1">
    <citation type="submission" date="2019-12" db="EMBL/GenBank/DDBJ databases">
        <title>Isolation and characterization of three novel carbon monoxide-oxidizing members of Halobacteria from salione crusts and soils.</title>
        <authorList>
            <person name="Myers M.R."/>
            <person name="King G.M."/>
        </authorList>
    </citation>
    <scope>NUCLEOTIDE SEQUENCE [LARGE SCALE GENOMIC DNA]</scope>
    <source>
        <strain evidence="11 12">WSH3</strain>
    </source>
</reference>
<dbReference type="Pfam" id="PF00900">
    <property type="entry name" value="Ribosomal_S4e"/>
    <property type="match status" value="1"/>
</dbReference>
<dbReference type="CDD" id="cd06087">
    <property type="entry name" value="KOW_RPS4"/>
    <property type="match status" value="1"/>
</dbReference>
<sequence>MTKHQKRLSVPKSWPVERKEETFTVKADAGPHGESGVPLLIILRDVLGYADSRKEARYALNEGNVEINGKAISDEERPVGMFDIVAFEEREEYYRVFPDEGGRLSLTPIDEQSAQSKLGKIVNKTNVPGGDVQLTLHDGHTLLVEEDSEYSVDDSIVIANDDDEIVAHFEYEEGALVTAVDGAHAGQIGQIDEIQVTPGSSQNNVLVDQDAAPVDADGGFETIEEYIVVIDENFVSESDSDSEASGDNREQGDDA</sequence>
<evidence type="ECO:0000256" key="2">
    <source>
        <dbReference type="ARBA" id="ARBA00022730"/>
    </source>
</evidence>
<dbReference type="PIRSF" id="PIRSF002116">
    <property type="entry name" value="Ribosomal_S4"/>
    <property type="match status" value="1"/>
</dbReference>
<dbReference type="InterPro" id="IPR018199">
    <property type="entry name" value="Ribosomal_eS4_N_CS"/>
</dbReference>
<keyword evidence="4 7" id="KW-0689">Ribosomal protein</keyword>
<keyword evidence="12" id="KW-1185">Reference proteome</keyword>
<dbReference type="Gene3D" id="2.30.30.30">
    <property type="match status" value="1"/>
</dbReference>
<dbReference type="InterPro" id="IPR013845">
    <property type="entry name" value="Ribosomal_eS4_central_region"/>
</dbReference>
<feature type="domain" description="RNA-binding S4" evidence="10">
    <location>
        <begin position="38"/>
        <end position="102"/>
    </location>
</feature>
<keyword evidence="3 7" id="KW-0694">RNA-binding</keyword>
<evidence type="ECO:0000256" key="1">
    <source>
        <dbReference type="ARBA" id="ARBA00007500"/>
    </source>
</evidence>
<dbReference type="Gene3D" id="2.40.50.740">
    <property type="match status" value="1"/>
</dbReference>
<dbReference type="InterPro" id="IPR036986">
    <property type="entry name" value="S4_RNA-bd_sf"/>
</dbReference>
<evidence type="ECO:0000313" key="11">
    <source>
        <dbReference type="EMBL" id="MXR52555.1"/>
    </source>
</evidence>
<evidence type="ECO:0000256" key="3">
    <source>
        <dbReference type="ARBA" id="ARBA00022884"/>
    </source>
</evidence>
<dbReference type="NCBIfam" id="NF003312">
    <property type="entry name" value="PRK04313.1"/>
    <property type="match status" value="1"/>
</dbReference>
<name>A0A6B0T3E9_9EURY</name>
<dbReference type="InterPro" id="IPR038237">
    <property type="entry name" value="Ribosomal_eS4_central_sf"/>
</dbReference>
<evidence type="ECO:0000256" key="6">
    <source>
        <dbReference type="ARBA" id="ARBA00035272"/>
    </source>
</evidence>
<accession>A0A6B0T3E9</accession>
<comment type="similarity">
    <text evidence="1 7">Belongs to the eukaryotic ribosomal protein eS4 family.</text>
</comment>
<dbReference type="SMART" id="SM00363">
    <property type="entry name" value="S4"/>
    <property type="match status" value="1"/>
</dbReference>
<feature type="region of interest" description="Disordered" evidence="9">
    <location>
        <begin position="234"/>
        <end position="255"/>
    </location>
</feature>
<evidence type="ECO:0000256" key="4">
    <source>
        <dbReference type="ARBA" id="ARBA00022980"/>
    </source>
</evidence>
<evidence type="ECO:0000256" key="7">
    <source>
        <dbReference type="HAMAP-Rule" id="MF_00485"/>
    </source>
</evidence>
<evidence type="ECO:0000256" key="5">
    <source>
        <dbReference type="ARBA" id="ARBA00023274"/>
    </source>
</evidence>
<dbReference type="PANTHER" id="PTHR11581:SF0">
    <property type="entry name" value="SMALL RIBOSOMAL SUBUNIT PROTEIN ES4"/>
    <property type="match status" value="1"/>
</dbReference>
<dbReference type="Pfam" id="PF08071">
    <property type="entry name" value="RS4NT"/>
    <property type="match status" value="1"/>
</dbReference>
<dbReference type="PANTHER" id="PTHR11581">
    <property type="entry name" value="30S/40S RIBOSOMAL PROTEIN S4"/>
    <property type="match status" value="1"/>
</dbReference>
<keyword evidence="2 8" id="KW-0699">rRNA-binding</keyword>
<dbReference type="Pfam" id="PF01479">
    <property type="entry name" value="S4"/>
    <property type="match status" value="1"/>
</dbReference>
<dbReference type="InterPro" id="IPR041982">
    <property type="entry name" value="Ribosomal_eS4_KOW"/>
</dbReference>
<gene>
    <name evidence="7" type="primary">rps4e</name>
    <name evidence="11" type="ORF">GRX03_13170</name>
</gene>
<dbReference type="HAMAP" id="MF_00485">
    <property type="entry name" value="Ribosomal_eS4"/>
    <property type="match status" value="1"/>
</dbReference>
<protein>
    <recommendedName>
        <fullName evidence="6 7">Small ribosomal subunit protein eS4</fullName>
    </recommendedName>
</protein>
<evidence type="ECO:0000313" key="12">
    <source>
        <dbReference type="Proteomes" id="UP000466535"/>
    </source>
</evidence>
<dbReference type="InterPro" id="IPR013843">
    <property type="entry name" value="Ribosomal_eS4_N"/>
</dbReference>
<dbReference type="OrthoDB" id="372073at2157"/>
<dbReference type="CDD" id="cd00165">
    <property type="entry name" value="S4"/>
    <property type="match status" value="1"/>
</dbReference>
<dbReference type="Gene3D" id="3.10.290.10">
    <property type="entry name" value="RNA-binding S4 domain"/>
    <property type="match status" value="1"/>
</dbReference>
<proteinExistence type="inferred from homology"/>
<organism evidence="11 12">
    <name type="scientific">Halovenus carboxidivorans</name>
    <dbReference type="NCBI Taxonomy" id="2692199"/>
    <lineage>
        <taxon>Archaea</taxon>
        <taxon>Methanobacteriati</taxon>
        <taxon>Methanobacteriota</taxon>
        <taxon>Stenosarchaea group</taxon>
        <taxon>Halobacteria</taxon>
        <taxon>Halobacteriales</taxon>
        <taxon>Haloarculaceae</taxon>
        <taxon>Halovenus</taxon>
    </lineage>
</organism>
<dbReference type="SUPFAM" id="SSF55174">
    <property type="entry name" value="Alpha-L RNA-binding motif"/>
    <property type="match status" value="1"/>
</dbReference>
<dbReference type="GO" id="GO:0006412">
    <property type="term" value="P:translation"/>
    <property type="evidence" value="ECO:0007669"/>
    <property type="project" value="UniProtKB-UniRule"/>
</dbReference>
<dbReference type="InterPro" id="IPR000876">
    <property type="entry name" value="Ribosomal_eS4"/>
</dbReference>
<comment type="caution">
    <text evidence="11">The sequence shown here is derived from an EMBL/GenBank/DDBJ whole genome shotgun (WGS) entry which is preliminary data.</text>
</comment>
<dbReference type="InterPro" id="IPR014722">
    <property type="entry name" value="Rib_uL2_dom2"/>
</dbReference>